<dbReference type="eggNOG" id="KOG0714">
    <property type="taxonomic scope" value="Eukaryota"/>
</dbReference>
<accession>A0A087G5V4</accession>
<proteinExistence type="predicted"/>
<dbReference type="PANTHER" id="PTHR45496:SF19">
    <property type="entry name" value="J DOMAIN-CONTAINING PROTEIN"/>
    <property type="match status" value="1"/>
</dbReference>
<gene>
    <name evidence="1" type="ordered locus">AALP_Aa8g088600</name>
</gene>
<reference evidence="2" key="1">
    <citation type="journal article" date="2015" name="Nat. Plants">
        <title>Genome expansion of Arabis alpina linked with retrotransposition and reduced symmetric DNA methylation.</title>
        <authorList>
            <person name="Willing E.M."/>
            <person name="Rawat V."/>
            <person name="Mandakova T."/>
            <person name="Maumus F."/>
            <person name="James G.V."/>
            <person name="Nordstroem K.J."/>
            <person name="Becker C."/>
            <person name="Warthmann N."/>
            <person name="Chica C."/>
            <person name="Szarzynska B."/>
            <person name="Zytnicki M."/>
            <person name="Albani M.C."/>
            <person name="Kiefer C."/>
            <person name="Bergonzi S."/>
            <person name="Castaings L."/>
            <person name="Mateos J.L."/>
            <person name="Berns M.C."/>
            <person name="Bujdoso N."/>
            <person name="Piofczyk T."/>
            <person name="de Lorenzo L."/>
            <person name="Barrero-Sicilia C."/>
            <person name="Mateos I."/>
            <person name="Piednoel M."/>
            <person name="Hagmann J."/>
            <person name="Chen-Min-Tao R."/>
            <person name="Iglesias-Fernandez R."/>
            <person name="Schuster S.C."/>
            <person name="Alonso-Blanco C."/>
            <person name="Roudier F."/>
            <person name="Carbonero P."/>
            <person name="Paz-Ares J."/>
            <person name="Davis S.J."/>
            <person name="Pecinka A."/>
            <person name="Quesneville H."/>
            <person name="Colot V."/>
            <person name="Lysak M.A."/>
            <person name="Weigel D."/>
            <person name="Coupland G."/>
            <person name="Schneeberger K."/>
        </authorList>
    </citation>
    <scope>NUCLEOTIDE SEQUENCE [LARGE SCALE GENOMIC DNA]</scope>
    <source>
        <strain evidence="2">cv. Pajares</strain>
    </source>
</reference>
<evidence type="ECO:0008006" key="3">
    <source>
        <dbReference type="Google" id="ProtNLM"/>
    </source>
</evidence>
<dbReference type="InterPro" id="IPR053052">
    <property type="entry name" value="Imprinting_Balance_Reg"/>
</dbReference>
<keyword evidence="2" id="KW-1185">Reference proteome</keyword>
<evidence type="ECO:0000313" key="1">
    <source>
        <dbReference type="EMBL" id="KFK25256.1"/>
    </source>
</evidence>
<dbReference type="AlphaFoldDB" id="A0A087G5V4"/>
<dbReference type="Proteomes" id="UP000029120">
    <property type="component" value="Chromosome 8"/>
</dbReference>
<evidence type="ECO:0000313" key="2">
    <source>
        <dbReference type="Proteomes" id="UP000029120"/>
    </source>
</evidence>
<dbReference type="PANTHER" id="PTHR45496">
    <property type="entry name" value="CHAPERONE DNAJ-DOMAIN SUPERFAMILY PROTEIN"/>
    <property type="match status" value="1"/>
</dbReference>
<name>A0A087G5V4_ARAAL</name>
<dbReference type="OrthoDB" id="10250354at2759"/>
<protein>
    <recommendedName>
        <fullName evidence="3">J domain-containing protein</fullName>
    </recommendedName>
</protein>
<dbReference type="EMBL" id="CM002876">
    <property type="protein sequence ID" value="KFK25256.1"/>
    <property type="molecule type" value="Genomic_DNA"/>
</dbReference>
<dbReference type="Gramene" id="KFK25256">
    <property type="protein sequence ID" value="KFK25256"/>
    <property type="gene ID" value="AALP_AA8G088600"/>
</dbReference>
<sequence length="140" mass="15286">MIGDGDGDGDGSGSRIAEAAQSLTASEKLLASGDFEGAKKLAIRACEADPSRADASDYILAITDTLLAGESKIGDSKLPDWYTVLRLIRLTQNPEHIAVQYRRLTLLLNPTEINVRPRVKNEPNRKYSVSVAEARVFRSR</sequence>
<organism evidence="1 2">
    <name type="scientific">Arabis alpina</name>
    <name type="common">Alpine rock-cress</name>
    <dbReference type="NCBI Taxonomy" id="50452"/>
    <lineage>
        <taxon>Eukaryota</taxon>
        <taxon>Viridiplantae</taxon>
        <taxon>Streptophyta</taxon>
        <taxon>Embryophyta</taxon>
        <taxon>Tracheophyta</taxon>
        <taxon>Spermatophyta</taxon>
        <taxon>Magnoliopsida</taxon>
        <taxon>eudicotyledons</taxon>
        <taxon>Gunneridae</taxon>
        <taxon>Pentapetalae</taxon>
        <taxon>rosids</taxon>
        <taxon>malvids</taxon>
        <taxon>Brassicales</taxon>
        <taxon>Brassicaceae</taxon>
        <taxon>Arabideae</taxon>
        <taxon>Arabis</taxon>
    </lineage>
</organism>